<evidence type="ECO:0000256" key="1">
    <source>
        <dbReference type="ARBA" id="ARBA00023002"/>
    </source>
</evidence>
<dbReference type="Gene3D" id="1.20.910.10">
    <property type="entry name" value="Heme oxygenase-like"/>
    <property type="match status" value="1"/>
</dbReference>
<dbReference type="PANTHER" id="PTHR40279">
    <property type="entry name" value="PQQC-LIKE PROTEIN"/>
    <property type="match status" value="1"/>
</dbReference>
<feature type="non-terminal residue" evidence="3">
    <location>
        <position position="1"/>
    </location>
</feature>
<dbReference type="PATRIC" id="fig|629263.4.peg.1114"/>
<protein>
    <submittedName>
        <fullName evidence="3">Pyrroloquinoline quinone biosynthesis protein PqqC</fullName>
    </submittedName>
</protein>
<organism evidence="3 4">
    <name type="scientific">Pseudomonas syringae pv. pisi str. 1704B</name>
    <dbReference type="NCBI Taxonomy" id="629263"/>
    <lineage>
        <taxon>Bacteria</taxon>
        <taxon>Pseudomonadati</taxon>
        <taxon>Pseudomonadota</taxon>
        <taxon>Gammaproteobacteria</taxon>
        <taxon>Pseudomonadales</taxon>
        <taxon>Pseudomonadaceae</taxon>
        <taxon>Pseudomonas</taxon>
        <taxon>Pseudomonas syringae</taxon>
    </lineage>
</organism>
<gene>
    <name evidence="3" type="ORF">PSYPI_06730</name>
</gene>
<dbReference type="PANTHER" id="PTHR40279:SF3">
    <property type="entry name" value="4-AMINOBENZOATE SYNTHASE"/>
    <property type="match status" value="1"/>
</dbReference>
<keyword evidence="1" id="KW-0560">Oxidoreductase</keyword>
<dbReference type="GO" id="GO:0016491">
    <property type="term" value="F:oxidoreductase activity"/>
    <property type="evidence" value="ECO:0007669"/>
    <property type="project" value="UniProtKB-KW"/>
</dbReference>
<dbReference type="SUPFAM" id="SSF48613">
    <property type="entry name" value="Heme oxygenase-like"/>
    <property type="match status" value="1"/>
</dbReference>
<dbReference type="Pfam" id="PF03070">
    <property type="entry name" value="TENA_THI-4"/>
    <property type="match status" value="1"/>
</dbReference>
<name>F3G4W4_PSESJ</name>
<accession>F3G4W4</accession>
<sequence length="111" mass="13205">ASSSLTELFAPQIHQSRLDSWPQHYPWIDPAGYEYFRTRLGQARRDVEHGLAITLQHYTTYEGQQRMLEILQFKLDILWSMLDAMSMAYELNRPPYHSVTDQRVWHKGIRL</sequence>
<dbReference type="AlphaFoldDB" id="F3G4W4"/>
<dbReference type="EMBL" id="AEAI01000324">
    <property type="protein sequence ID" value="EGH42114.1"/>
    <property type="molecule type" value="Genomic_DNA"/>
</dbReference>
<comment type="caution">
    <text evidence="3">The sequence shown here is derived from an EMBL/GenBank/DDBJ whole genome shotgun (WGS) entry which is preliminary data.</text>
</comment>
<dbReference type="InterPro" id="IPR039068">
    <property type="entry name" value="PqqC-like"/>
</dbReference>
<dbReference type="InterPro" id="IPR016084">
    <property type="entry name" value="Haem_Oase-like_multi-hlx"/>
</dbReference>
<dbReference type="InterPro" id="IPR004305">
    <property type="entry name" value="Thiaminase-2/PQQC"/>
</dbReference>
<keyword evidence="4" id="KW-1185">Reference proteome</keyword>
<evidence type="ECO:0000313" key="4">
    <source>
        <dbReference type="Proteomes" id="UP000004986"/>
    </source>
</evidence>
<feature type="domain" description="Thiaminase-2/PQQC" evidence="2">
    <location>
        <begin position="2"/>
        <end position="83"/>
    </location>
</feature>
<evidence type="ECO:0000259" key="2">
    <source>
        <dbReference type="Pfam" id="PF03070"/>
    </source>
</evidence>
<dbReference type="Proteomes" id="UP000004986">
    <property type="component" value="Unassembled WGS sequence"/>
</dbReference>
<dbReference type="HOGENOM" id="CLU_147380_0_0_6"/>
<dbReference type="BioCyc" id="PSYR629263:G11X0-1225-MONOMER"/>
<reference evidence="3 4" key="1">
    <citation type="journal article" date="2011" name="PLoS Pathog.">
        <title>Dynamic evolution of pathogenicity revealed by sequencing and comparative genomics of 19 Pseudomonas syringae isolates.</title>
        <authorList>
            <person name="Baltrus D.A."/>
            <person name="Nishimura M.T."/>
            <person name="Romanchuk A."/>
            <person name="Chang J.H."/>
            <person name="Mukhtar M.S."/>
            <person name="Cherkis K."/>
            <person name="Roach J."/>
            <person name="Grant S.R."/>
            <person name="Jones C.D."/>
            <person name="Dangl J.L."/>
        </authorList>
    </citation>
    <scope>NUCLEOTIDE SEQUENCE [LARGE SCALE GENOMIC DNA]</scope>
    <source>
        <strain evidence="3 4">1704B</strain>
    </source>
</reference>
<evidence type="ECO:0000313" key="3">
    <source>
        <dbReference type="EMBL" id="EGH42114.1"/>
    </source>
</evidence>
<proteinExistence type="predicted"/>